<dbReference type="InterPro" id="IPR001867">
    <property type="entry name" value="OmpR/PhoB-type_DNA-bd"/>
</dbReference>
<evidence type="ECO:0000256" key="3">
    <source>
        <dbReference type="ARBA" id="ARBA00023015"/>
    </source>
</evidence>
<keyword evidence="4" id="KW-0238">DNA-binding</keyword>
<dbReference type="InterPro" id="IPR011990">
    <property type="entry name" value="TPR-like_helical_dom_sf"/>
</dbReference>
<dbReference type="SMART" id="SM00862">
    <property type="entry name" value="Trans_reg_C"/>
    <property type="match status" value="1"/>
</dbReference>
<dbReference type="InterPro" id="IPR016032">
    <property type="entry name" value="Sig_transdc_resp-reg_C-effctor"/>
</dbReference>
<dbReference type="SUPFAM" id="SSF48452">
    <property type="entry name" value="TPR-like"/>
    <property type="match status" value="1"/>
</dbReference>
<sequence>MIRVMAVDDELPALRQLERVLRTFADVEICGLFTDADAFLERLRIEAVDLVLLDMEMPDSHGLQLAQTIQSIREGVYIAFVTAYDEYAVKAFDANAIDYLLKPVAEERMQRTLQRCLQRQQRFPADWGEYQGVSIRCFGRFAIMSGDQPVKFRNSKSEELLAYLVHHNREPVDKAQIMEALWHDRDPVRTQANLYSTVYQLRKDLEACGLFDVVEQSKGGSGSYRLRLSPDLCDLYKYELACRQINSGAFDLTHAERAAELYRGGYLQAHAYDWAAQRQAELEYSYAALLEKIVHTYVQLRRYRSAMPMLQKWTNLFPYDERVHTKMIALHLLMENADEARKYAAYVEEEIFRKELDAPFDADIERIALNPYEWLNRTSDG</sequence>
<dbReference type="InterPro" id="IPR005158">
    <property type="entry name" value="BTAD"/>
</dbReference>
<dbReference type="Pfam" id="PF00072">
    <property type="entry name" value="Response_reg"/>
    <property type="match status" value="1"/>
</dbReference>
<dbReference type="InterPro" id="IPR036388">
    <property type="entry name" value="WH-like_DNA-bd_sf"/>
</dbReference>
<dbReference type="PANTHER" id="PTHR35807:SF1">
    <property type="entry name" value="TRANSCRIPTIONAL REGULATOR REDD"/>
    <property type="match status" value="1"/>
</dbReference>
<keyword evidence="2" id="KW-0902">Two-component regulatory system</keyword>
<gene>
    <name evidence="8" type="ORF">ACFPOF_21570</name>
</gene>
<keyword evidence="3" id="KW-0805">Transcription regulation</keyword>
<name>A0ABW0HVS8_9BACL</name>
<feature type="modified residue" description="4-aspartylphosphate" evidence="6">
    <location>
        <position position="54"/>
    </location>
</feature>
<organism evidence="8 9">
    <name type="scientific">Cohnella soli</name>
    <dbReference type="NCBI Taxonomy" id="425005"/>
    <lineage>
        <taxon>Bacteria</taxon>
        <taxon>Bacillati</taxon>
        <taxon>Bacillota</taxon>
        <taxon>Bacilli</taxon>
        <taxon>Bacillales</taxon>
        <taxon>Paenibacillaceae</taxon>
        <taxon>Cohnella</taxon>
    </lineage>
</organism>
<dbReference type="Gene3D" id="1.10.10.10">
    <property type="entry name" value="Winged helix-like DNA-binding domain superfamily/Winged helix DNA-binding domain"/>
    <property type="match status" value="1"/>
</dbReference>
<dbReference type="Gene3D" id="1.25.40.10">
    <property type="entry name" value="Tetratricopeptide repeat domain"/>
    <property type="match status" value="1"/>
</dbReference>
<evidence type="ECO:0000256" key="2">
    <source>
        <dbReference type="ARBA" id="ARBA00023012"/>
    </source>
</evidence>
<accession>A0ABW0HVS8</accession>
<keyword evidence="5" id="KW-0804">Transcription</keyword>
<evidence type="ECO:0000313" key="9">
    <source>
        <dbReference type="Proteomes" id="UP001596113"/>
    </source>
</evidence>
<dbReference type="SMART" id="SM00448">
    <property type="entry name" value="REC"/>
    <property type="match status" value="1"/>
</dbReference>
<dbReference type="PROSITE" id="PS50110">
    <property type="entry name" value="RESPONSE_REGULATORY"/>
    <property type="match status" value="1"/>
</dbReference>
<dbReference type="SMART" id="SM01043">
    <property type="entry name" value="BTAD"/>
    <property type="match status" value="1"/>
</dbReference>
<dbReference type="PANTHER" id="PTHR35807">
    <property type="entry name" value="TRANSCRIPTIONAL REGULATOR REDD-RELATED"/>
    <property type="match status" value="1"/>
</dbReference>
<dbReference type="RefSeq" id="WP_378136494.1">
    <property type="nucleotide sequence ID" value="NZ_JBHSMI010000029.1"/>
</dbReference>
<dbReference type="InterPro" id="IPR011006">
    <property type="entry name" value="CheY-like_superfamily"/>
</dbReference>
<dbReference type="Gene3D" id="3.40.50.2300">
    <property type="match status" value="1"/>
</dbReference>
<evidence type="ECO:0000256" key="6">
    <source>
        <dbReference type="PROSITE-ProRule" id="PRU00169"/>
    </source>
</evidence>
<dbReference type="InterPro" id="IPR051677">
    <property type="entry name" value="AfsR-DnrI-RedD_regulator"/>
</dbReference>
<dbReference type="EMBL" id="JBHSMI010000029">
    <property type="protein sequence ID" value="MFC5405340.1"/>
    <property type="molecule type" value="Genomic_DNA"/>
</dbReference>
<evidence type="ECO:0000256" key="1">
    <source>
        <dbReference type="ARBA" id="ARBA00005820"/>
    </source>
</evidence>
<protein>
    <submittedName>
        <fullName evidence="8">Response regulator</fullName>
    </submittedName>
</protein>
<dbReference type="Proteomes" id="UP001596113">
    <property type="component" value="Unassembled WGS sequence"/>
</dbReference>
<dbReference type="Pfam" id="PF03704">
    <property type="entry name" value="BTAD"/>
    <property type="match status" value="1"/>
</dbReference>
<evidence type="ECO:0000256" key="4">
    <source>
        <dbReference type="ARBA" id="ARBA00023125"/>
    </source>
</evidence>
<dbReference type="SUPFAM" id="SSF52172">
    <property type="entry name" value="CheY-like"/>
    <property type="match status" value="1"/>
</dbReference>
<reference evidence="9" key="1">
    <citation type="journal article" date="2019" name="Int. J. Syst. Evol. Microbiol.">
        <title>The Global Catalogue of Microorganisms (GCM) 10K type strain sequencing project: providing services to taxonomists for standard genome sequencing and annotation.</title>
        <authorList>
            <consortium name="The Broad Institute Genomics Platform"/>
            <consortium name="The Broad Institute Genome Sequencing Center for Infectious Disease"/>
            <person name="Wu L."/>
            <person name="Ma J."/>
        </authorList>
    </citation>
    <scope>NUCLEOTIDE SEQUENCE [LARGE SCALE GENOMIC DNA]</scope>
    <source>
        <strain evidence="9">CGMCC 1.18575</strain>
    </source>
</reference>
<evidence type="ECO:0000259" key="7">
    <source>
        <dbReference type="PROSITE" id="PS50110"/>
    </source>
</evidence>
<feature type="domain" description="Response regulatory" evidence="7">
    <location>
        <begin position="3"/>
        <end position="117"/>
    </location>
</feature>
<proteinExistence type="inferred from homology"/>
<evidence type="ECO:0000313" key="8">
    <source>
        <dbReference type="EMBL" id="MFC5405340.1"/>
    </source>
</evidence>
<keyword evidence="9" id="KW-1185">Reference proteome</keyword>
<dbReference type="Pfam" id="PF00486">
    <property type="entry name" value="Trans_reg_C"/>
    <property type="match status" value="1"/>
</dbReference>
<dbReference type="SUPFAM" id="SSF46894">
    <property type="entry name" value="C-terminal effector domain of the bipartite response regulators"/>
    <property type="match status" value="1"/>
</dbReference>
<dbReference type="InterPro" id="IPR001789">
    <property type="entry name" value="Sig_transdc_resp-reg_receiver"/>
</dbReference>
<comment type="similarity">
    <text evidence="1">Belongs to the AfsR/DnrI/RedD regulatory family.</text>
</comment>
<keyword evidence="6" id="KW-0597">Phosphoprotein</keyword>
<evidence type="ECO:0000256" key="5">
    <source>
        <dbReference type="ARBA" id="ARBA00023163"/>
    </source>
</evidence>
<comment type="caution">
    <text evidence="8">The sequence shown here is derived from an EMBL/GenBank/DDBJ whole genome shotgun (WGS) entry which is preliminary data.</text>
</comment>